<gene>
    <name evidence="1" type="ORF">Ahy_B07g086769</name>
</gene>
<evidence type="ECO:0000313" key="2">
    <source>
        <dbReference type="Proteomes" id="UP000289738"/>
    </source>
</evidence>
<dbReference type="Proteomes" id="UP000289738">
    <property type="component" value="Chromosome B07"/>
</dbReference>
<accession>A0A444YAI4</accession>
<comment type="caution">
    <text evidence="1">The sequence shown here is derived from an EMBL/GenBank/DDBJ whole genome shotgun (WGS) entry which is preliminary data.</text>
</comment>
<reference evidence="1 2" key="1">
    <citation type="submission" date="2019-01" db="EMBL/GenBank/DDBJ databases">
        <title>Sequencing of cultivated peanut Arachis hypogaea provides insights into genome evolution and oil improvement.</title>
        <authorList>
            <person name="Chen X."/>
        </authorList>
    </citation>
    <scope>NUCLEOTIDE SEQUENCE [LARGE SCALE GENOMIC DNA]</scope>
    <source>
        <strain evidence="2">cv. Fuhuasheng</strain>
        <tissue evidence="1">Leaves</tissue>
    </source>
</reference>
<name>A0A444YAI4_ARAHY</name>
<organism evidence="1 2">
    <name type="scientific">Arachis hypogaea</name>
    <name type="common">Peanut</name>
    <dbReference type="NCBI Taxonomy" id="3818"/>
    <lineage>
        <taxon>Eukaryota</taxon>
        <taxon>Viridiplantae</taxon>
        <taxon>Streptophyta</taxon>
        <taxon>Embryophyta</taxon>
        <taxon>Tracheophyta</taxon>
        <taxon>Spermatophyta</taxon>
        <taxon>Magnoliopsida</taxon>
        <taxon>eudicotyledons</taxon>
        <taxon>Gunneridae</taxon>
        <taxon>Pentapetalae</taxon>
        <taxon>rosids</taxon>
        <taxon>fabids</taxon>
        <taxon>Fabales</taxon>
        <taxon>Fabaceae</taxon>
        <taxon>Papilionoideae</taxon>
        <taxon>50 kb inversion clade</taxon>
        <taxon>dalbergioids sensu lato</taxon>
        <taxon>Dalbergieae</taxon>
        <taxon>Pterocarpus clade</taxon>
        <taxon>Arachis</taxon>
    </lineage>
</organism>
<dbReference type="AlphaFoldDB" id="A0A444YAI4"/>
<evidence type="ECO:0000313" key="1">
    <source>
        <dbReference type="EMBL" id="RYQ98933.1"/>
    </source>
</evidence>
<dbReference type="EMBL" id="SDMP01000017">
    <property type="protein sequence ID" value="RYQ98933.1"/>
    <property type="molecule type" value="Genomic_DNA"/>
</dbReference>
<keyword evidence="2" id="KW-1185">Reference proteome</keyword>
<proteinExistence type="predicted"/>
<protein>
    <submittedName>
        <fullName evidence="1">Uncharacterized protein</fullName>
    </submittedName>
</protein>
<sequence>MEQSFATAMPTAQTQRRGEVKVTEALEGKIIIKTQSSIFHYGVRLTLKGSVNMQVWGGSTGVVELFYGVIKPIPIL</sequence>